<feature type="domain" description="DUF7344" evidence="1">
    <location>
        <begin position="1"/>
        <end position="58"/>
    </location>
</feature>
<keyword evidence="3" id="KW-1185">Reference proteome</keyword>
<proteinExistence type="predicted"/>
<dbReference type="InterPro" id="IPR055768">
    <property type="entry name" value="DUF7344"/>
</dbReference>
<dbReference type="Pfam" id="PF24035">
    <property type="entry name" value="DUF7344"/>
    <property type="match status" value="1"/>
</dbReference>
<gene>
    <name evidence="2" type="ORF">ACFQJ6_23190</name>
</gene>
<dbReference type="EMBL" id="JBHSZH010000005">
    <property type="protein sequence ID" value="MFC7082545.1"/>
    <property type="molecule type" value="Genomic_DNA"/>
</dbReference>
<dbReference type="AlphaFoldDB" id="A0ABD5WUS9"/>
<protein>
    <recommendedName>
        <fullName evidence="1">DUF7344 domain-containing protein</fullName>
    </recommendedName>
</protein>
<reference evidence="2 3" key="1">
    <citation type="journal article" date="2019" name="Int. J. Syst. Evol. Microbiol.">
        <title>The Global Catalogue of Microorganisms (GCM) 10K type strain sequencing project: providing services to taxonomists for standard genome sequencing and annotation.</title>
        <authorList>
            <consortium name="The Broad Institute Genomics Platform"/>
            <consortium name="The Broad Institute Genome Sequencing Center for Infectious Disease"/>
            <person name="Wu L."/>
            <person name="Ma J."/>
        </authorList>
    </citation>
    <scope>NUCLEOTIDE SEQUENCE [LARGE SCALE GENOMIC DNA]</scope>
    <source>
        <strain evidence="2 3">DT72</strain>
    </source>
</reference>
<sequence length="78" mass="8385">MTVDELAELLAASMSEKTRAVVTSAEIEKTRAELHRMHLPKLTEAGIVEHDGEKGIVRLSDSTGLVDCLRAAAGVNLQ</sequence>
<evidence type="ECO:0000313" key="3">
    <source>
        <dbReference type="Proteomes" id="UP001596407"/>
    </source>
</evidence>
<evidence type="ECO:0000259" key="1">
    <source>
        <dbReference type="Pfam" id="PF24035"/>
    </source>
</evidence>
<dbReference type="RefSeq" id="WP_337250825.1">
    <property type="nucleotide sequence ID" value="NZ_JBHSZH010000005.1"/>
</dbReference>
<organism evidence="2 3">
    <name type="scientific">Halorussus caseinilyticus</name>
    <dbReference type="NCBI Taxonomy" id="3034025"/>
    <lineage>
        <taxon>Archaea</taxon>
        <taxon>Methanobacteriati</taxon>
        <taxon>Methanobacteriota</taxon>
        <taxon>Stenosarchaea group</taxon>
        <taxon>Halobacteria</taxon>
        <taxon>Halobacteriales</taxon>
        <taxon>Haladaptataceae</taxon>
        <taxon>Halorussus</taxon>
    </lineage>
</organism>
<accession>A0ABD5WUS9</accession>
<name>A0ABD5WUS9_9EURY</name>
<comment type="caution">
    <text evidence="2">The sequence shown here is derived from an EMBL/GenBank/DDBJ whole genome shotgun (WGS) entry which is preliminary data.</text>
</comment>
<evidence type="ECO:0000313" key="2">
    <source>
        <dbReference type="EMBL" id="MFC7082545.1"/>
    </source>
</evidence>
<dbReference type="Proteomes" id="UP001596407">
    <property type="component" value="Unassembled WGS sequence"/>
</dbReference>